<gene>
    <name evidence="1" type="ORF">L1987_02249</name>
</gene>
<evidence type="ECO:0000313" key="1">
    <source>
        <dbReference type="EMBL" id="KAI3828152.1"/>
    </source>
</evidence>
<organism evidence="1 2">
    <name type="scientific">Smallanthus sonchifolius</name>
    <dbReference type="NCBI Taxonomy" id="185202"/>
    <lineage>
        <taxon>Eukaryota</taxon>
        <taxon>Viridiplantae</taxon>
        <taxon>Streptophyta</taxon>
        <taxon>Embryophyta</taxon>
        <taxon>Tracheophyta</taxon>
        <taxon>Spermatophyta</taxon>
        <taxon>Magnoliopsida</taxon>
        <taxon>eudicotyledons</taxon>
        <taxon>Gunneridae</taxon>
        <taxon>Pentapetalae</taxon>
        <taxon>asterids</taxon>
        <taxon>campanulids</taxon>
        <taxon>Asterales</taxon>
        <taxon>Asteraceae</taxon>
        <taxon>Asteroideae</taxon>
        <taxon>Heliantheae alliance</taxon>
        <taxon>Millerieae</taxon>
        <taxon>Smallanthus</taxon>
    </lineage>
</organism>
<evidence type="ECO:0000313" key="2">
    <source>
        <dbReference type="Proteomes" id="UP001056120"/>
    </source>
</evidence>
<dbReference type="EMBL" id="CM042018">
    <property type="protein sequence ID" value="KAI3828152.1"/>
    <property type="molecule type" value="Genomic_DNA"/>
</dbReference>
<reference evidence="1 2" key="2">
    <citation type="journal article" date="2022" name="Mol. Ecol. Resour.">
        <title>The genomes of chicory, endive, great burdock and yacon provide insights into Asteraceae paleo-polyploidization history and plant inulin production.</title>
        <authorList>
            <person name="Fan W."/>
            <person name="Wang S."/>
            <person name="Wang H."/>
            <person name="Wang A."/>
            <person name="Jiang F."/>
            <person name="Liu H."/>
            <person name="Zhao H."/>
            <person name="Xu D."/>
            <person name="Zhang Y."/>
        </authorList>
    </citation>
    <scope>NUCLEOTIDE SEQUENCE [LARGE SCALE GENOMIC DNA]</scope>
    <source>
        <strain evidence="2">cv. Yunnan</strain>
        <tissue evidence="1">Leaves</tissue>
    </source>
</reference>
<keyword evidence="2" id="KW-1185">Reference proteome</keyword>
<comment type="caution">
    <text evidence="1">The sequence shown here is derived from an EMBL/GenBank/DDBJ whole genome shotgun (WGS) entry which is preliminary data.</text>
</comment>
<dbReference type="Proteomes" id="UP001056120">
    <property type="component" value="Linkage Group LG01"/>
</dbReference>
<reference evidence="2" key="1">
    <citation type="journal article" date="2022" name="Mol. Ecol. Resour.">
        <title>The genomes of chicory, endive, great burdock and yacon provide insights into Asteraceae palaeo-polyploidization history and plant inulin production.</title>
        <authorList>
            <person name="Fan W."/>
            <person name="Wang S."/>
            <person name="Wang H."/>
            <person name="Wang A."/>
            <person name="Jiang F."/>
            <person name="Liu H."/>
            <person name="Zhao H."/>
            <person name="Xu D."/>
            <person name="Zhang Y."/>
        </authorList>
    </citation>
    <scope>NUCLEOTIDE SEQUENCE [LARGE SCALE GENOMIC DNA]</scope>
    <source>
        <strain evidence="2">cv. Yunnan</strain>
    </source>
</reference>
<protein>
    <submittedName>
        <fullName evidence="1">Uncharacterized protein</fullName>
    </submittedName>
</protein>
<accession>A0ACB9K784</accession>
<sequence>MVGVPMVLRDDENFRRIGELFGKTVDDGLFTWGNIDISAGYCLVLTEIGNKIEEVINLAWKNRVYPVWVSEMGDNWVPEFCVDQSAMEAVGTEDELEDGEFRLPRQSPAGAEALGREDETNKCMGTGRIFQEKYVSNEAAHADESMHVATEEFKSPGGPIFMDDQQLDEPNYTRPINDLGHTSAFNSKKRLKRFRSPDDVGFDLGPSHSGLVDEVNSSLPFPDLNSVIPETCPSAAIQSSENQGAKPASRYSEVSNRHTYLERLAVKKKRLQGFCEEAVRAYLSSTHEADPAYLPSTQEEDHAYLSSTHEAGAAYLSSTQEEDPAYLSSTHESGAAYYMSCPDVSAVGWGVTDWYQSLGYRELDMDSYAPSSPVYRPGTEPDWEEDFGTPVYRSPTPPTARPRFDVKADWIRNTGPRLRTPGSPAPRNPYQTPHPHNQLPLPLRDPYLMPDPYHPNPWVRHTTASTGVMGFPTNDIHQYVRTSEFERQRMEQGVIHDLQGQRMDSLPNQLGYQKELISILEKEMLENRTETARAEARSATRVTIAVLILVIIFFLVESYQRR</sequence>
<proteinExistence type="predicted"/>
<name>A0ACB9K784_9ASTR</name>